<name>A0ABW4ZAI3_9BACT</name>
<dbReference type="PANTHER" id="PTHR42844">
    <property type="entry name" value="DIHYDRONEOPTERIN ALDOLASE 1-RELATED"/>
    <property type="match status" value="1"/>
</dbReference>
<keyword evidence="5" id="KW-0289">Folate biosynthesis</keyword>
<evidence type="ECO:0000256" key="4">
    <source>
        <dbReference type="ARBA" id="ARBA00013043"/>
    </source>
</evidence>
<protein>
    <recommendedName>
        <fullName evidence="4">dihydroneopterin aldolase</fullName>
        <ecNumber evidence="4">4.1.2.25</ecNumber>
    </recommendedName>
    <alternativeName>
        <fullName evidence="7">7,8-dihydroneopterin aldolase</fullName>
    </alternativeName>
</protein>
<keyword evidence="10" id="KW-1185">Reference proteome</keyword>
<comment type="caution">
    <text evidence="9">The sequence shown here is derived from an EMBL/GenBank/DDBJ whole genome shotgun (WGS) entry which is preliminary data.</text>
</comment>
<reference evidence="10" key="1">
    <citation type="journal article" date="2019" name="Int. J. Syst. Evol. Microbiol.">
        <title>The Global Catalogue of Microorganisms (GCM) 10K type strain sequencing project: providing services to taxonomists for standard genome sequencing and annotation.</title>
        <authorList>
            <consortium name="The Broad Institute Genomics Platform"/>
            <consortium name="The Broad Institute Genome Sequencing Center for Infectious Disease"/>
            <person name="Wu L."/>
            <person name="Ma J."/>
        </authorList>
    </citation>
    <scope>NUCLEOTIDE SEQUENCE [LARGE SCALE GENOMIC DNA]</scope>
    <source>
        <strain evidence="10">CCUG 57942</strain>
    </source>
</reference>
<keyword evidence="6" id="KW-0456">Lyase</keyword>
<dbReference type="InterPro" id="IPR043133">
    <property type="entry name" value="GTP-CH-I_C/QueF"/>
</dbReference>
<accession>A0ABW4ZAI3</accession>
<organism evidence="9 10">
    <name type="scientific">Rubritalea tangerina</name>
    <dbReference type="NCBI Taxonomy" id="430798"/>
    <lineage>
        <taxon>Bacteria</taxon>
        <taxon>Pseudomonadati</taxon>
        <taxon>Verrucomicrobiota</taxon>
        <taxon>Verrucomicrobiia</taxon>
        <taxon>Verrucomicrobiales</taxon>
        <taxon>Rubritaleaceae</taxon>
        <taxon>Rubritalea</taxon>
    </lineage>
</organism>
<evidence type="ECO:0000256" key="5">
    <source>
        <dbReference type="ARBA" id="ARBA00022909"/>
    </source>
</evidence>
<comment type="similarity">
    <text evidence="3">Belongs to the DHNA family.</text>
</comment>
<evidence type="ECO:0000256" key="2">
    <source>
        <dbReference type="ARBA" id="ARBA00005013"/>
    </source>
</evidence>
<dbReference type="Proteomes" id="UP001597389">
    <property type="component" value="Unassembled WGS sequence"/>
</dbReference>
<dbReference type="RefSeq" id="WP_377090858.1">
    <property type="nucleotide sequence ID" value="NZ_JBHSJL010000014.1"/>
</dbReference>
<evidence type="ECO:0000256" key="6">
    <source>
        <dbReference type="ARBA" id="ARBA00023239"/>
    </source>
</evidence>
<evidence type="ECO:0000256" key="7">
    <source>
        <dbReference type="ARBA" id="ARBA00032903"/>
    </source>
</evidence>
<evidence type="ECO:0000313" key="10">
    <source>
        <dbReference type="Proteomes" id="UP001597389"/>
    </source>
</evidence>
<sequence length="119" mass="13473">MKDTIIIKGLEVELFIGVPDEERAAPQILKLHLELVPENGFSNLGDAIEKTVNYYEVAQRVKELGAERPRKLIETFTEEVAAVVLSEFAVLEVTLEIEKFILPDTDFVGLRMWRSRVSG</sequence>
<dbReference type="NCBIfam" id="TIGR00526">
    <property type="entry name" value="folB_dom"/>
    <property type="match status" value="1"/>
</dbReference>
<gene>
    <name evidence="9" type="ORF">ACFSW8_07445</name>
</gene>
<dbReference type="Gene3D" id="3.30.1130.10">
    <property type="match status" value="1"/>
</dbReference>
<dbReference type="SUPFAM" id="SSF55620">
    <property type="entry name" value="Tetrahydrobiopterin biosynthesis enzymes-like"/>
    <property type="match status" value="1"/>
</dbReference>
<dbReference type="SMART" id="SM00905">
    <property type="entry name" value="FolB"/>
    <property type="match status" value="1"/>
</dbReference>
<comment type="catalytic activity">
    <reaction evidence="1">
        <text>7,8-dihydroneopterin = 6-hydroxymethyl-7,8-dihydropterin + glycolaldehyde</text>
        <dbReference type="Rhea" id="RHEA:10540"/>
        <dbReference type="ChEBI" id="CHEBI:17001"/>
        <dbReference type="ChEBI" id="CHEBI:17071"/>
        <dbReference type="ChEBI" id="CHEBI:44841"/>
        <dbReference type="EC" id="4.1.2.25"/>
    </reaction>
</comment>
<evidence type="ECO:0000256" key="1">
    <source>
        <dbReference type="ARBA" id="ARBA00001353"/>
    </source>
</evidence>
<dbReference type="InterPro" id="IPR006157">
    <property type="entry name" value="FolB_dom"/>
</dbReference>
<comment type="pathway">
    <text evidence="2">Cofactor biosynthesis; tetrahydrofolate biosynthesis; 2-amino-4-hydroxy-6-hydroxymethyl-7,8-dihydropteridine diphosphate from 7,8-dihydroneopterin triphosphate: step 3/4.</text>
</comment>
<dbReference type="InterPro" id="IPR006156">
    <property type="entry name" value="Dihydroneopterin_aldolase"/>
</dbReference>
<dbReference type="Pfam" id="PF02152">
    <property type="entry name" value="FolB"/>
    <property type="match status" value="1"/>
</dbReference>
<feature type="domain" description="Dihydroneopterin aldolase/epimerase" evidence="8">
    <location>
        <begin position="5"/>
        <end position="114"/>
    </location>
</feature>
<evidence type="ECO:0000256" key="3">
    <source>
        <dbReference type="ARBA" id="ARBA00005708"/>
    </source>
</evidence>
<evidence type="ECO:0000259" key="8">
    <source>
        <dbReference type="SMART" id="SM00905"/>
    </source>
</evidence>
<dbReference type="PANTHER" id="PTHR42844:SF1">
    <property type="entry name" value="DIHYDRONEOPTERIN ALDOLASE 1-RELATED"/>
    <property type="match status" value="1"/>
</dbReference>
<dbReference type="EMBL" id="JBHUJB010000031">
    <property type="protein sequence ID" value="MFD2158725.1"/>
    <property type="molecule type" value="Genomic_DNA"/>
</dbReference>
<dbReference type="EC" id="4.1.2.25" evidence="4"/>
<evidence type="ECO:0000313" key="9">
    <source>
        <dbReference type="EMBL" id="MFD2158725.1"/>
    </source>
</evidence>
<proteinExistence type="inferred from homology"/>